<dbReference type="Proteomes" id="UP000634043">
    <property type="component" value="Unassembled WGS sequence"/>
</dbReference>
<evidence type="ECO:0000256" key="1">
    <source>
        <dbReference type="SAM" id="SignalP"/>
    </source>
</evidence>
<feature type="domain" description="MBG" evidence="3">
    <location>
        <begin position="893"/>
        <end position="959"/>
    </location>
</feature>
<feature type="domain" description="MBG" evidence="3">
    <location>
        <begin position="1141"/>
        <end position="1209"/>
    </location>
</feature>
<evidence type="ECO:0000313" key="6">
    <source>
        <dbReference type="EMBL" id="GGG00104.1"/>
    </source>
</evidence>
<organism evidence="6 7">
    <name type="scientific">Pontibacter amylolyticus</name>
    <dbReference type="NCBI Taxonomy" id="1424080"/>
    <lineage>
        <taxon>Bacteria</taxon>
        <taxon>Pseudomonadati</taxon>
        <taxon>Bacteroidota</taxon>
        <taxon>Cytophagia</taxon>
        <taxon>Cytophagales</taxon>
        <taxon>Hymenobacteraceae</taxon>
        <taxon>Pontibacter</taxon>
    </lineage>
</organism>
<sequence>MNGKFLLKHIAKWRLLYVVTLMASLSFAGVNALNDYNPTVMSDKEDYSPGQTAIIEGFGWVQDSLVDVHFNEDPSHDHHHGYHDTKVDKNGYWKIEYPIEERHLGVTFTVEVKGKQTGKVATTVFTDAGIGSVTVLGGTTFCTGQQLGISFSKTAAGGSQFPANVTFIAEVSNASGNTSFGEIGRITDSQGGNGSLTINGTVPNLPAGSSYRIRVRSVNPITNNAVNTSNIEIKVSPSAPKVSSNGPVTVGGTLNLFASTITGATYSWTGPNGFTSAVQNPTISNVTSAARGTYSVTATVNGCTSVAGTVEVEINTIKPTALSVGTAIGTYGGTTSLSATLKSETTNLSGKNIKFNLNGESVGTATTDANGVAVLNNVSLSGINAGEHTNAVTAMFEGDATYSESSSTANLSVNKAEQSITWNNPASITYGTALSGTQLNALALENAALTYTPAAGSLLDAGDNQTLSVTAAETNNYKAAIATVLIDVAKATPTVLLTVGGPYTYDGAAKSVSSATVSGVGNANLGAATVTFKKGDVSVELPVNAGEYEVLASFAGNDNYEAATASGTLVIGKAEATLLASNVIGKVYNGLSQGIAVTTSPDGLNSGVTIQYFRAGIAVPASEIINAGSYTYTASLEHPNYAAEAINGTFSINQATLTISADNTSKVYGDQNPDFVASVVNGAVQGEGFNVTASSVANVGSDVGDYPIVPAVTGATLDNYTVVKNNGTFTISARPITVTANSGQAKVYGEADPAAYTYQLTSGSLVEANHLTGALDRVAGDNVGTYAINKGTLAATSNYALTYVAADFAITRRQVTVTADALNKVYGDSDPELTYTVASGSVITGDKFTGALQRVTGENASTYPVMLGTLSLGDNYSLSLTEGTFFTITPKGITVTPAAGQNKVYGSTDPVFSYTTSAALVGNDAFTGALSRNSGENVGRYAITRGSLALSDNYTLDVVETVTFQVTPKALVASITASDKVYDGTTSASATGSVPAADLVAGDVVLVALKDAAFDTRSVGNAKTVSAAVSIDNENYSLSNSTATTTASITPKEISGAFAAANKVYDGTTDAAVTERSLRGVIDQDVVQLVGGTATFSDKNVANGKTVTLEGAMLNGEDEGNYSLSNVSTASADITPKAASVSPIAGTKVYGTSDPALSGSTDGFLAADGITASYTRTPGELVARYLISATLSPAEAVGNYDVTYNTAQFEITKAMLVVTADNKSKVYGDENPVLTGKLEGVVGNDAIEATYNTVATVASPVQAYPITPSLSGAALSNYEVEKKDGVLTITAAALTVTAKDASKVYGDANPTFEGVITGIKNNDAITAVYSTPATAGSSVGEYKIEPTLAGTSLSNYIVTKTDGKLTITERAISVTADVKNKTYGDVDPALTYQISAGSLVNGDDFSGSLNRLAGENVGIYAIGKGTLALSSNYALTYVGANLNISPLGVTVTADAKQKYCGQVDPSLTFTSSPIEGSMLPNGDLITFSGSLTRDSGENVGSHSIKRGSLANSNYTISYIPANLDVLGVSIDASASSKPVAVGSSASLSATVTAGTVGVGAVPVTFTVTDEANNVVFTKTISTNGSGVATETISSSVLALGVYKVEAVAGTGCATSNAYIPVFDASGSFVTGGGWIDSPVGAMPANPEAVGKANFGFVSKYKKGSSQVDGNTEFQFSAGSINFKSTMHESGSLVIAAGKATYRGTGTVNGASGYKFTIVAIDGDWKGATGPDKFRIKIVDGRGQTVYDNQINSDENSGEATILGNNGTGGGSIVIHEAKELTASNGKKLETADQLEGLSSARFDNYPNAFSDRTTIRFAFDTEQHFALEVYDVRGSLIRKVATGKADAGQVYEYELDARHLAEGVYFARLITGSKAQTIKMILKK</sequence>
<dbReference type="Pfam" id="PF18657">
    <property type="entry name" value="YDG"/>
    <property type="match status" value="2"/>
</dbReference>
<feature type="domain" description="MBG" evidence="4">
    <location>
        <begin position="504"/>
        <end position="574"/>
    </location>
</feature>
<feature type="domain" description="YDG" evidence="2">
    <location>
        <begin position="1050"/>
        <end position="1128"/>
    </location>
</feature>
<dbReference type="RefSeq" id="WP_188499604.1">
    <property type="nucleotide sequence ID" value="NZ_BMFP01000001.1"/>
</dbReference>
<reference evidence="7" key="1">
    <citation type="journal article" date="2019" name="Int. J. Syst. Evol. Microbiol.">
        <title>The Global Catalogue of Microorganisms (GCM) 10K type strain sequencing project: providing services to taxonomists for standard genome sequencing and annotation.</title>
        <authorList>
            <consortium name="The Broad Institute Genomics Platform"/>
            <consortium name="The Broad Institute Genome Sequencing Center for Infectious Disease"/>
            <person name="Wu L."/>
            <person name="Ma J."/>
        </authorList>
    </citation>
    <scope>NUCLEOTIDE SEQUENCE [LARGE SCALE GENOMIC DNA]</scope>
    <source>
        <strain evidence="7">CGMCC 1.12749</strain>
    </source>
</reference>
<feature type="domain" description="MBG" evidence="3">
    <location>
        <begin position="657"/>
        <end position="730"/>
    </location>
</feature>
<feature type="signal peptide" evidence="1">
    <location>
        <begin position="1"/>
        <end position="28"/>
    </location>
</feature>
<dbReference type="InterPro" id="IPR013783">
    <property type="entry name" value="Ig-like_fold"/>
</dbReference>
<feature type="domain" description="MBG" evidence="4">
    <location>
        <begin position="585"/>
        <end position="656"/>
    </location>
</feature>
<feature type="domain" description="MBG" evidence="3">
    <location>
        <begin position="1449"/>
        <end position="1523"/>
    </location>
</feature>
<feature type="domain" description="MBG" evidence="3">
    <location>
        <begin position="1216"/>
        <end position="1288"/>
    </location>
</feature>
<evidence type="ECO:0000259" key="4">
    <source>
        <dbReference type="Pfam" id="PF18887"/>
    </source>
</evidence>
<comment type="caution">
    <text evidence="6">The sequence shown here is derived from an EMBL/GenBank/DDBJ whole genome shotgun (WGS) entry which is preliminary data.</text>
</comment>
<feature type="chain" id="PRO_5047046650" description="T9SS type A sorting domain-containing protein" evidence="1">
    <location>
        <begin position="29"/>
        <end position="1884"/>
    </location>
</feature>
<keyword evidence="1" id="KW-0732">Signal</keyword>
<dbReference type="Pfam" id="PF18962">
    <property type="entry name" value="Por_Secre_tail"/>
    <property type="match status" value="1"/>
</dbReference>
<evidence type="ECO:0000259" key="5">
    <source>
        <dbReference type="Pfam" id="PF18962"/>
    </source>
</evidence>
<evidence type="ECO:0000259" key="2">
    <source>
        <dbReference type="Pfam" id="PF18657"/>
    </source>
</evidence>
<feature type="domain" description="MBG" evidence="3">
    <location>
        <begin position="1294"/>
        <end position="1366"/>
    </location>
</feature>
<feature type="domain" description="Secretion system C-terminal sorting" evidence="5">
    <location>
        <begin position="1805"/>
        <end position="1881"/>
    </location>
</feature>
<dbReference type="Gene3D" id="3.30.160.710">
    <property type="match status" value="3"/>
</dbReference>
<gene>
    <name evidence="6" type="ORF">GCM10011323_01470</name>
</gene>
<dbReference type="InterPro" id="IPR043772">
    <property type="entry name" value="MBG_3"/>
</dbReference>
<feature type="domain" description="MBG" evidence="3">
    <location>
        <begin position="736"/>
        <end position="808"/>
    </location>
</feature>
<accession>A0ABQ1VUL4</accession>
<dbReference type="NCBIfam" id="TIGR04183">
    <property type="entry name" value="Por_Secre_tail"/>
    <property type="match status" value="1"/>
</dbReference>
<dbReference type="Pfam" id="PF18887">
    <property type="entry name" value="MBG_3"/>
    <property type="match status" value="2"/>
</dbReference>
<dbReference type="Gene3D" id="2.60.40.10">
    <property type="entry name" value="Immunoglobulins"/>
    <property type="match status" value="2"/>
</dbReference>
<dbReference type="InterPro" id="IPR041248">
    <property type="entry name" value="YDG"/>
</dbReference>
<feature type="domain" description="MBG" evidence="3">
    <location>
        <begin position="815"/>
        <end position="885"/>
    </location>
</feature>
<protein>
    <recommendedName>
        <fullName evidence="8">T9SS type A sorting domain-containing protein</fullName>
    </recommendedName>
</protein>
<keyword evidence="7" id="KW-1185">Reference proteome</keyword>
<evidence type="ECO:0000259" key="3">
    <source>
        <dbReference type="Pfam" id="PF18676"/>
    </source>
</evidence>
<dbReference type="Pfam" id="PF18676">
    <property type="entry name" value="MBG_2"/>
    <property type="match status" value="9"/>
</dbReference>
<feature type="domain" description="MBG" evidence="3">
    <location>
        <begin position="1372"/>
        <end position="1442"/>
    </location>
</feature>
<proteinExistence type="predicted"/>
<feature type="domain" description="YDG" evidence="2">
    <location>
        <begin position="967"/>
        <end position="1042"/>
    </location>
</feature>
<evidence type="ECO:0008006" key="8">
    <source>
        <dbReference type="Google" id="ProtNLM"/>
    </source>
</evidence>
<dbReference type="InterPro" id="IPR041286">
    <property type="entry name" value="MBG_2"/>
</dbReference>
<dbReference type="InterPro" id="IPR026444">
    <property type="entry name" value="Secre_tail"/>
</dbReference>
<evidence type="ECO:0000313" key="7">
    <source>
        <dbReference type="Proteomes" id="UP000634043"/>
    </source>
</evidence>
<dbReference type="EMBL" id="BMFP01000001">
    <property type="protein sequence ID" value="GGG00104.1"/>
    <property type="molecule type" value="Genomic_DNA"/>
</dbReference>
<name>A0ABQ1VUL4_9BACT</name>